<protein>
    <recommendedName>
        <fullName evidence="4">Transmembrane protein</fullName>
    </recommendedName>
</protein>
<keyword evidence="1" id="KW-1133">Transmembrane helix</keyword>
<sequence>MFTMIPELSFWRRLSLWWSFTWRLTLVVLPIWLVIGAIVVGALIQARHGKSNWLSGLAGSHGAMIGLCVVLILVLGLLSLPIYGYVVRRAFARHKITVPATYRLAQATMLGLTSWGWGIVVSLPINVLLRLVRFMIGKSPGVMAIEQVVLLVLSVIGTLYIVLPRQAWRLRRQAGEPEAR</sequence>
<feature type="transmembrane region" description="Helical" evidence="1">
    <location>
        <begin position="64"/>
        <end position="86"/>
    </location>
</feature>
<dbReference type="AlphaFoldDB" id="A0AB38TRD9"/>
<accession>A0AB38TRD9</accession>
<reference evidence="2" key="1">
    <citation type="submission" date="2022-09" db="EMBL/GenBank/DDBJ databases">
        <title>Genomic of Burkholderia gladioli.</title>
        <authorList>
            <person name="Wu H."/>
        </authorList>
    </citation>
    <scope>NUCLEOTIDE SEQUENCE</scope>
    <source>
        <strain evidence="2">ZN-S4</strain>
    </source>
</reference>
<evidence type="ECO:0000313" key="2">
    <source>
        <dbReference type="EMBL" id="UWX70034.1"/>
    </source>
</evidence>
<keyword evidence="1" id="KW-0472">Membrane</keyword>
<gene>
    <name evidence="2" type="ORF">NYZ96_17875</name>
</gene>
<evidence type="ECO:0008006" key="4">
    <source>
        <dbReference type="Google" id="ProtNLM"/>
    </source>
</evidence>
<keyword evidence="1" id="KW-0812">Transmembrane</keyword>
<feature type="transmembrane region" description="Helical" evidence="1">
    <location>
        <begin position="20"/>
        <end position="44"/>
    </location>
</feature>
<dbReference type="EMBL" id="CP104214">
    <property type="protein sequence ID" value="UWX70034.1"/>
    <property type="molecule type" value="Genomic_DNA"/>
</dbReference>
<feature type="transmembrane region" description="Helical" evidence="1">
    <location>
        <begin position="141"/>
        <end position="163"/>
    </location>
</feature>
<evidence type="ECO:0000256" key="1">
    <source>
        <dbReference type="SAM" id="Phobius"/>
    </source>
</evidence>
<dbReference type="Proteomes" id="UP001059745">
    <property type="component" value="Chromosome 1"/>
</dbReference>
<proteinExistence type="predicted"/>
<evidence type="ECO:0000313" key="3">
    <source>
        <dbReference type="Proteomes" id="UP001059745"/>
    </source>
</evidence>
<dbReference type="RefSeq" id="WP_260531301.1">
    <property type="nucleotide sequence ID" value="NZ_CP104214.1"/>
</dbReference>
<feature type="transmembrane region" description="Helical" evidence="1">
    <location>
        <begin position="107"/>
        <end position="129"/>
    </location>
</feature>
<organism evidence="2 3">
    <name type="scientific">Burkholderia gladioli</name>
    <name type="common">Pseudomonas marginata</name>
    <name type="synonym">Phytomonas marginata</name>
    <dbReference type="NCBI Taxonomy" id="28095"/>
    <lineage>
        <taxon>Bacteria</taxon>
        <taxon>Pseudomonadati</taxon>
        <taxon>Pseudomonadota</taxon>
        <taxon>Betaproteobacteria</taxon>
        <taxon>Burkholderiales</taxon>
        <taxon>Burkholderiaceae</taxon>
        <taxon>Burkholderia</taxon>
    </lineage>
</organism>
<name>A0AB38TRD9_BURGA</name>